<protein>
    <submittedName>
        <fullName evidence="8">Secreted protein</fullName>
    </submittedName>
</protein>
<evidence type="ECO:0000256" key="4">
    <source>
        <dbReference type="ARBA" id="ARBA00022989"/>
    </source>
</evidence>
<evidence type="ECO:0000256" key="5">
    <source>
        <dbReference type="ARBA" id="ARBA00023136"/>
    </source>
</evidence>
<dbReference type="Proteomes" id="UP000887574">
    <property type="component" value="Unplaced"/>
</dbReference>
<feature type="transmembrane region" description="Helical" evidence="6">
    <location>
        <begin position="7"/>
        <end position="25"/>
    </location>
</feature>
<evidence type="ECO:0000313" key="7">
    <source>
        <dbReference type="Proteomes" id="UP000887574"/>
    </source>
</evidence>
<organism evidence="7 8">
    <name type="scientific">Ditylenchus dipsaci</name>
    <dbReference type="NCBI Taxonomy" id="166011"/>
    <lineage>
        <taxon>Eukaryota</taxon>
        <taxon>Metazoa</taxon>
        <taxon>Ecdysozoa</taxon>
        <taxon>Nematoda</taxon>
        <taxon>Chromadorea</taxon>
        <taxon>Rhabditida</taxon>
        <taxon>Tylenchina</taxon>
        <taxon>Tylenchomorpha</taxon>
        <taxon>Sphaerularioidea</taxon>
        <taxon>Anguinidae</taxon>
        <taxon>Anguininae</taxon>
        <taxon>Ditylenchus</taxon>
    </lineage>
</organism>
<dbReference type="AlphaFoldDB" id="A0A915E8N2"/>
<dbReference type="Pfam" id="PF01679">
    <property type="entry name" value="Pmp3"/>
    <property type="match status" value="1"/>
</dbReference>
<evidence type="ECO:0000313" key="8">
    <source>
        <dbReference type="WBParaSite" id="jg3530"/>
    </source>
</evidence>
<evidence type="ECO:0000256" key="3">
    <source>
        <dbReference type="ARBA" id="ARBA00022692"/>
    </source>
</evidence>
<keyword evidence="3 6" id="KW-0812">Transmembrane</keyword>
<reference evidence="8" key="1">
    <citation type="submission" date="2022-11" db="UniProtKB">
        <authorList>
            <consortium name="WormBaseParasite"/>
        </authorList>
    </citation>
    <scope>IDENTIFICATION</scope>
</reference>
<accession>A0A915E8N2</accession>
<evidence type="ECO:0000256" key="1">
    <source>
        <dbReference type="ARBA" id="ARBA00004370"/>
    </source>
</evidence>
<name>A0A915E8N2_9BILA</name>
<comment type="similarity">
    <text evidence="2">Belongs to the UPF0057 (PMP3) family.</text>
</comment>
<dbReference type="InterPro" id="IPR000612">
    <property type="entry name" value="PMP3"/>
</dbReference>
<dbReference type="WBParaSite" id="jg3530">
    <property type="protein sequence ID" value="jg3530"/>
    <property type="gene ID" value="jg3530"/>
</dbReference>
<comment type="subcellular location">
    <subcellularLocation>
        <location evidence="1">Membrane</location>
    </subcellularLocation>
</comment>
<keyword evidence="4 6" id="KW-1133">Transmembrane helix</keyword>
<evidence type="ECO:0000256" key="6">
    <source>
        <dbReference type="SAM" id="Phobius"/>
    </source>
</evidence>
<evidence type="ECO:0000256" key="2">
    <source>
        <dbReference type="ARBA" id="ARBA00009530"/>
    </source>
</evidence>
<proteinExistence type="inferred from homology"/>
<keyword evidence="5 6" id="KW-0472">Membrane</keyword>
<sequence>MITAQEIIEAILCIILPPVAIFFHARDCNIHRSISLICKKTCLHIFFVTEKVLILLTNRRQQHHKQSGLPRLKQVWLDDGGEPFFFATHKNLQLIIISIDLHTFDETNLFEILR</sequence>
<keyword evidence="7" id="KW-1185">Reference proteome</keyword>
<dbReference type="GO" id="GO:0016020">
    <property type="term" value="C:membrane"/>
    <property type="evidence" value="ECO:0007669"/>
    <property type="project" value="UniProtKB-SubCell"/>
</dbReference>